<reference evidence="2 3" key="1">
    <citation type="submission" date="2021-08" db="EMBL/GenBank/DDBJ databases">
        <title>Draft Genome Sequence of Phanerochaete sordida strain YK-624.</title>
        <authorList>
            <person name="Mori T."/>
            <person name="Dohra H."/>
            <person name="Suzuki T."/>
            <person name="Kawagishi H."/>
            <person name="Hirai H."/>
        </authorList>
    </citation>
    <scope>NUCLEOTIDE SEQUENCE [LARGE SCALE GENOMIC DNA]</scope>
    <source>
        <strain evidence="2 3">YK-624</strain>
    </source>
</reference>
<dbReference type="Gene3D" id="1.20.1280.50">
    <property type="match status" value="1"/>
</dbReference>
<dbReference type="CDD" id="cd22150">
    <property type="entry name" value="F-box_CeFBXA-like"/>
    <property type="match status" value="1"/>
</dbReference>
<dbReference type="SMART" id="SM00256">
    <property type="entry name" value="FBOX"/>
    <property type="match status" value="1"/>
</dbReference>
<dbReference type="Pfam" id="PF00646">
    <property type="entry name" value="F-box"/>
    <property type="match status" value="1"/>
</dbReference>
<sequence length="554" mass="63257">MSAVCGAAGSATRENGIELSTLPAELIAQILRHLDVLNLVRCRKLSRLFRDVIDTTAQLQYQIDLELTGNIDKCDSHVSVASRLERLRRSTHAWRLFDWTLEAFGPVLQESCAHISGSILAQMGGDCTLICSQLPSRHRDILYKETKYDGFGFEVIEYTLDQGQDLLVLVEETTDGHEYFFNLHFRSLESHSVHPLGSPVQITAPIDTRDLLQDRCLDIMVSDDYIGMMVYEDTFLQSTELWIWNWKTGEMLLNMHGDLEHGYTSHSFMFIGPGQLLVPMITTGDDFDEETDVEGILPLFDCATTRAKPCTYEHAMKHYATTVFHLPATQRGVECARLDLFGRPFTSAARGVHRKLDVPYYASPEDQMLALQLWMLKSNGEWKNYSVLVSNRTLRDIARAARASASPNQRTVAVPWDRWACWTRMIPEIRATHHAHLSHMRCITVEPVQTETRGQKKDVLCLYDFTSPYLLRRELSRPACLVREMTPQELPIYGLGYTEINHPDVWMKPVKTALPFRKTVSDLKVSERDGYQINEDCIVVRSVHPKDVCRILSF</sequence>
<dbReference type="EMBL" id="BPQB01000076">
    <property type="protein sequence ID" value="GJE97779.1"/>
    <property type="molecule type" value="Genomic_DNA"/>
</dbReference>
<dbReference type="SUPFAM" id="SSF81383">
    <property type="entry name" value="F-box domain"/>
    <property type="match status" value="1"/>
</dbReference>
<evidence type="ECO:0000313" key="2">
    <source>
        <dbReference type="EMBL" id="GJE97779.1"/>
    </source>
</evidence>
<name>A0A9P3LKK3_9APHY</name>
<comment type="caution">
    <text evidence="2">The sequence shown here is derived from an EMBL/GenBank/DDBJ whole genome shotgun (WGS) entry which is preliminary data.</text>
</comment>
<dbReference type="AlphaFoldDB" id="A0A9P3LKK3"/>
<dbReference type="OrthoDB" id="2751409at2759"/>
<dbReference type="Proteomes" id="UP000703269">
    <property type="component" value="Unassembled WGS sequence"/>
</dbReference>
<gene>
    <name evidence="2" type="ORF">PsYK624_140000</name>
</gene>
<keyword evidence="3" id="KW-1185">Reference proteome</keyword>
<evidence type="ECO:0000259" key="1">
    <source>
        <dbReference type="PROSITE" id="PS50181"/>
    </source>
</evidence>
<dbReference type="PROSITE" id="PS50181">
    <property type="entry name" value="FBOX"/>
    <property type="match status" value="1"/>
</dbReference>
<feature type="domain" description="F-box" evidence="1">
    <location>
        <begin position="16"/>
        <end position="63"/>
    </location>
</feature>
<accession>A0A9P3LKK3</accession>
<organism evidence="2 3">
    <name type="scientific">Phanerochaete sordida</name>
    <dbReference type="NCBI Taxonomy" id="48140"/>
    <lineage>
        <taxon>Eukaryota</taxon>
        <taxon>Fungi</taxon>
        <taxon>Dikarya</taxon>
        <taxon>Basidiomycota</taxon>
        <taxon>Agaricomycotina</taxon>
        <taxon>Agaricomycetes</taxon>
        <taxon>Polyporales</taxon>
        <taxon>Phanerochaetaceae</taxon>
        <taxon>Phanerochaete</taxon>
    </lineage>
</organism>
<protein>
    <submittedName>
        <fullName evidence="2">F-box protein</fullName>
    </submittedName>
</protein>
<dbReference type="InterPro" id="IPR036047">
    <property type="entry name" value="F-box-like_dom_sf"/>
</dbReference>
<evidence type="ECO:0000313" key="3">
    <source>
        <dbReference type="Proteomes" id="UP000703269"/>
    </source>
</evidence>
<proteinExistence type="predicted"/>
<dbReference type="InterPro" id="IPR001810">
    <property type="entry name" value="F-box_dom"/>
</dbReference>